<organism evidence="6 7">
    <name type="scientific">Alsobacter ponti</name>
    <dbReference type="NCBI Taxonomy" id="2962936"/>
    <lineage>
        <taxon>Bacteria</taxon>
        <taxon>Pseudomonadati</taxon>
        <taxon>Pseudomonadota</taxon>
        <taxon>Alphaproteobacteria</taxon>
        <taxon>Hyphomicrobiales</taxon>
        <taxon>Alsobacteraceae</taxon>
        <taxon>Alsobacter</taxon>
    </lineage>
</organism>
<reference evidence="6 7" key="1">
    <citation type="submission" date="2022-07" db="EMBL/GenBank/DDBJ databases">
        <authorList>
            <person name="Li W.-J."/>
            <person name="Deng Q.-Q."/>
        </authorList>
    </citation>
    <scope>NUCLEOTIDE SEQUENCE [LARGE SCALE GENOMIC DNA]</scope>
    <source>
        <strain evidence="6 7">SYSU M60028</strain>
    </source>
</reference>
<dbReference type="RefSeq" id="WP_254743582.1">
    <property type="nucleotide sequence ID" value="NZ_JANCLU010000013.1"/>
</dbReference>
<evidence type="ECO:0000256" key="1">
    <source>
        <dbReference type="ARBA" id="ARBA00022723"/>
    </source>
</evidence>
<feature type="chain" id="PRO_5046820701" description="Cytochrome c domain-containing protein" evidence="4">
    <location>
        <begin position="29"/>
        <end position="448"/>
    </location>
</feature>
<dbReference type="PROSITE" id="PS51007">
    <property type="entry name" value="CYTC"/>
    <property type="match status" value="1"/>
</dbReference>
<dbReference type="Proteomes" id="UP001205890">
    <property type="component" value="Unassembled WGS sequence"/>
</dbReference>
<evidence type="ECO:0000313" key="7">
    <source>
        <dbReference type="Proteomes" id="UP001205890"/>
    </source>
</evidence>
<keyword evidence="2 3" id="KW-0408">Iron</keyword>
<keyword evidence="1 3" id="KW-0479">Metal-binding</keyword>
<evidence type="ECO:0000256" key="2">
    <source>
        <dbReference type="ARBA" id="ARBA00023004"/>
    </source>
</evidence>
<dbReference type="EMBL" id="JANCLU010000013">
    <property type="protein sequence ID" value="MCP8939691.1"/>
    <property type="molecule type" value="Genomic_DNA"/>
</dbReference>
<keyword evidence="3" id="KW-0349">Heme</keyword>
<keyword evidence="4" id="KW-0732">Signal</keyword>
<accession>A0ABT1LDV8</accession>
<evidence type="ECO:0000256" key="4">
    <source>
        <dbReference type="SAM" id="SignalP"/>
    </source>
</evidence>
<dbReference type="InterPro" id="IPR009056">
    <property type="entry name" value="Cyt_c-like_dom"/>
</dbReference>
<feature type="domain" description="Cytochrome c" evidence="5">
    <location>
        <begin position="23"/>
        <end position="118"/>
    </location>
</feature>
<feature type="signal peptide" evidence="4">
    <location>
        <begin position="1"/>
        <end position="28"/>
    </location>
</feature>
<gene>
    <name evidence="6" type="ORF">NK718_14275</name>
</gene>
<proteinExistence type="predicted"/>
<keyword evidence="7" id="KW-1185">Reference proteome</keyword>
<name>A0ABT1LDV8_9HYPH</name>
<sequence>MRRLSRIAALAAGFLGVLLALGPDPARAVPSYSRQTGQECAVCHVGSFGPALTPYGVRFKLGGYVDTSGTDLKVPLSGMAVGTFTQTQAGQPGGAAKFFGDNDNLALQEASLFIAGKLGGDVGTFTQITYSGVDRKLALDNVDIRGARDVTLGGQSALVGLTFNNNPTVQDPFNSLPAWRIPFISSDLAPTPSRAALMDGGLSGRVAGVSAYSLLGNGIYAELGGYLAMPKGVLDAVNVLDRRDPGQYVDSVAPYGRLGYFLDMKSQAFYAGVVGMTAGMRGYGLNLAGNDRYDDVGVDASYQFLGSRTHVFTLTGSLLYERAHLDQSVAAGLAAKTQQDLTELNLAASYYYDRTYGFTARYFNTVGNRDTTLNASRTGKPDSSGMMFQVDWTPFGKEDSWMAPNANVRLGLQYTLYNKFDGSHTNYDGAGRNASDNNTALAFVWVAF</sequence>
<evidence type="ECO:0000313" key="6">
    <source>
        <dbReference type="EMBL" id="MCP8939691.1"/>
    </source>
</evidence>
<evidence type="ECO:0000256" key="3">
    <source>
        <dbReference type="PROSITE-ProRule" id="PRU00433"/>
    </source>
</evidence>
<evidence type="ECO:0000259" key="5">
    <source>
        <dbReference type="PROSITE" id="PS51007"/>
    </source>
</evidence>
<protein>
    <recommendedName>
        <fullName evidence="5">Cytochrome c domain-containing protein</fullName>
    </recommendedName>
</protein>
<comment type="caution">
    <text evidence="6">The sequence shown here is derived from an EMBL/GenBank/DDBJ whole genome shotgun (WGS) entry which is preliminary data.</text>
</comment>